<dbReference type="RefSeq" id="WP_097530861.1">
    <property type="nucleotide sequence ID" value="NZ_CAUTOH010000051.1"/>
</dbReference>
<protein>
    <submittedName>
        <fullName evidence="1">Uncharacterized protein</fullName>
    </submittedName>
</protein>
<dbReference type="EMBL" id="NSLJ01000004">
    <property type="protein sequence ID" value="PDP44707.1"/>
    <property type="molecule type" value="Genomic_DNA"/>
</dbReference>
<name>A0A2A6EAI8_TANFO</name>
<sequence length="183" mass="20281">MAIAKKTRSIGLSALMFGAVQSGGGMPEDMVQIARTLKGTANFTTEQDQTQDFYSEEYPDAPEESVVSEKGLKNLVTSFMEWDNDVLKKLFGGTTKSVQIKDQNGKQHTVEKFVAPKEYVEIEMAVRALTPYKVGIDIPRAKILARFVWNMTRTEIAQIEVTCRAMAPAGAEDGTYEIFAITD</sequence>
<dbReference type="Proteomes" id="UP000219259">
    <property type="component" value="Unassembled WGS sequence"/>
</dbReference>
<gene>
    <name evidence="1" type="ORF">CLI86_02190</name>
</gene>
<reference evidence="1 2" key="1">
    <citation type="submission" date="2017-09" db="EMBL/GenBank/DDBJ databases">
        <title>Phase variable restriction modification systems are present in the genome sequences of periodontal pathogens Prevotella intermedia, Tannerella forsythia and Porphyromonas gingivalis.</title>
        <authorList>
            <person name="Haigh R.D."/>
            <person name="Crawford L."/>
            <person name="Ralph J."/>
            <person name="Wanford J."/>
            <person name="Vartoukian S.R."/>
            <person name="Hijazib K."/>
            <person name="Wade W."/>
            <person name="Oggioni M.R."/>
        </authorList>
    </citation>
    <scope>NUCLEOTIDE SEQUENCE [LARGE SCALE GENOMIC DNA]</scope>
    <source>
        <strain evidence="1 2">WW11663</strain>
    </source>
</reference>
<dbReference type="AlphaFoldDB" id="A0A2A6EAI8"/>
<evidence type="ECO:0000313" key="2">
    <source>
        <dbReference type="Proteomes" id="UP000219259"/>
    </source>
</evidence>
<comment type="caution">
    <text evidence="1">The sequence shown here is derived from an EMBL/GenBank/DDBJ whole genome shotgun (WGS) entry which is preliminary data.</text>
</comment>
<evidence type="ECO:0000313" key="1">
    <source>
        <dbReference type="EMBL" id="PDP44707.1"/>
    </source>
</evidence>
<proteinExistence type="predicted"/>
<organism evidence="1 2">
    <name type="scientific">Tannerella forsythia</name>
    <name type="common">Bacteroides forsythus</name>
    <dbReference type="NCBI Taxonomy" id="28112"/>
    <lineage>
        <taxon>Bacteria</taxon>
        <taxon>Pseudomonadati</taxon>
        <taxon>Bacteroidota</taxon>
        <taxon>Bacteroidia</taxon>
        <taxon>Bacteroidales</taxon>
        <taxon>Tannerellaceae</taxon>
        <taxon>Tannerella</taxon>
    </lineage>
</organism>
<accession>A0A2A6EAI8</accession>